<dbReference type="RefSeq" id="WP_109101454.1">
    <property type="nucleotide sequence ID" value="NZ_QDKQ01000052.1"/>
</dbReference>
<sequence>MRGLRVLLLALIAVAFAAGGILRAAPAQASAMPPCHEMAMADMGHADAPANSQADHKSKPGAMATSCCVGCLPAGQKVVAGDLASLVATDIEFAALHAPLDGLEAAPEPRPPRA</sequence>
<dbReference type="Proteomes" id="UP000245073">
    <property type="component" value="Unassembled WGS sequence"/>
</dbReference>
<organism evidence="2 3">
    <name type="scientific">Caulobacter endophyticus</name>
    <dbReference type="NCBI Taxonomy" id="2172652"/>
    <lineage>
        <taxon>Bacteria</taxon>
        <taxon>Pseudomonadati</taxon>
        <taxon>Pseudomonadota</taxon>
        <taxon>Alphaproteobacteria</taxon>
        <taxon>Caulobacterales</taxon>
        <taxon>Caulobacteraceae</taxon>
        <taxon>Caulobacter</taxon>
    </lineage>
</organism>
<evidence type="ECO:0000313" key="3">
    <source>
        <dbReference type="Proteomes" id="UP000245073"/>
    </source>
</evidence>
<feature type="signal peptide" evidence="1">
    <location>
        <begin position="1"/>
        <end position="17"/>
    </location>
</feature>
<keyword evidence="1" id="KW-0732">Signal</keyword>
<evidence type="ECO:0000313" key="2">
    <source>
        <dbReference type="EMBL" id="PVM87343.1"/>
    </source>
</evidence>
<accession>A0A2T9JUE9</accession>
<feature type="chain" id="PRO_5015464453" description="DUF2946 domain-containing protein" evidence="1">
    <location>
        <begin position="18"/>
        <end position="114"/>
    </location>
</feature>
<protein>
    <recommendedName>
        <fullName evidence="4">DUF2946 domain-containing protein</fullName>
    </recommendedName>
</protein>
<comment type="caution">
    <text evidence="2">The sequence shown here is derived from an EMBL/GenBank/DDBJ whole genome shotgun (WGS) entry which is preliminary data.</text>
</comment>
<dbReference type="EMBL" id="QDKQ01000052">
    <property type="protein sequence ID" value="PVM87343.1"/>
    <property type="molecule type" value="Genomic_DNA"/>
</dbReference>
<reference evidence="2 3" key="1">
    <citation type="submission" date="2018-04" db="EMBL/GenBank/DDBJ databases">
        <title>The genome sequence of Caulobacter sp. 744.</title>
        <authorList>
            <person name="Gao J."/>
            <person name="Sun J."/>
        </authorList>
    </citation>
    <scope>NUCLEOTIDE SEQUENCE [LARGE SCALE GENOMIC DNA]</scope>
    <source>
        <strain evidence="2 3">774</strain>
    </source>
</reference>
<gene>
    <name evidence="2" type="ORF">DDF67_13825</name>
</gene>
<name>A0A2T9JUE9_9CAUL</name>
<evidence type="ECO:0000256" key="1">
    <source>
        <dbReference type="SAM" id="SignalP"/>
    </source>
</evidence>
<dbReference type="AlphaFoldDB" id="A0A2T9JUE9"/>
<keyword evidence="3" id="KW-1185">Reference proteome</keyword>
<proteinExistence type="predicted"/>
<dbReference type="OrthoDB" id="7189986at2"/>
<evidence type="ECO:0008006" key="4">
    <source>
        <dbReference type="Google" id="ProtNLM"/>
    </source>
</evidence>